<proteinExistence type="predicted"/>
<protein>
    <recommendedName>
        <fullName evidence="4">DUF2304 domain-containing protein</fullName>
    </recommendedName>
</protein>
<dbReference type="Pfam" id="PF10066">
    <property type="entry name" value="DUF2304"/>
    <property type="match status" value="1"/>
</dbReference>
<dbReference type="EMBL" id="PFLF01000042">
    <property type="protein sequence ID" value="PIY69230.1"/>
    <property type="molecule type" value="Genomic_DNA"/>
</dbReference>
<evidence type="ECO:0000256" key="1">
    <source>
        <dbReference type="SAM" id="Phobius"/>
    </source>
</evidence>
<name>A0A2M7QEC3_9BACT</name>
<feature type="transmembrane region" description="Helical" evidence="1">
    <location>
        <begin position="6"/>
        <end position="25"/>
    </location>
</feature>
<evidence type="ECO:0000313" key="2">
    <source>
        <dbReference type="EMBL" id="PIY69230.1"/>
    </source>
</evidence>
<keyword evidence="1" id="KW-0472">Membrane</keyword>
<accession>A0A2M7QEC3</accession>
<dbReference type="AlphaFoldDB" id="A0A2M7QEC3"/>
<organism evidence="2 3">
    <name type="scientific">Candidatus Roizmanbacteria bacterium CG_4_10_14_0_8_um_filter_39_9</name>
    <dbReference type="NCBI Taxonomy" id="1974829"/>
    <lineage>
        <taxon>Bacteria</taxon>
        <taxon>Candidatus Roizmaniibacteriota</taxon>
    </lineage>
</organism>
<feature type="transmembrane region" description="Helical" evidence="1">
    <location>
        <begin position="74"/>
        <end position="91"/>
    </location>
</feature>
<reference evidence="3" key="1">
    <citation type="submission" date="2017-09" db="EMBL/GenBank/DDBJ databases">
        <title>Depth-based differentiation of microbial function through sediment-hosted aquifers and enrichment of novel symbionts in the deep terrestrial subsurface.</title>
        <authorList>
            <person name="Probst A.J."/>
            <person name="Ladd B."/>
            <person name="Jarett J.K."/>
            <person name="Geller-Mcgrath D.E."/>
            <person name="Sieber C.M.K."/>
            <person name="Emerson J.B."/>
            <person name="Anantharaman K."/>
            <person name="Thomas B.C."/>
            <person name="Malmstrom R."/>
            <person name="Stieglmeier M."/>
            <person name="Klingl A."/>
            <person name="Woyke T."/>
            <person name="Ryan C.M."/>
            <person name="Banfield J.F."/>
        </authorList>
    </citation>
    <scope>NUCLEOTIDE SEQUENCE [LARGE SCALE GENOMIC DNA]</scope>
</reference>
<dbReference type="Proteomes" id="UP000230108">
    <property type="component" value="Unassembled WGS sequence"/>
</dbReference>
<comment type="caution">
    <text evidence="2">The sequence shown here is derived from an EMBL/GenBank/DDBJ whole genome shotgun (WGS) entry which is preliminary data.</text>
</comment>
<evidence type="ECO:0008006" key="4">
    <source>
        <dbReference type="Google" id="ProtNLM"/>
    </source>
</evidence>
<sequence>MIFQFSPIQGVLVLISLFFLGNRIIKYIRKERTQTVFKLLLTLIIWGGILFTSLFPALVHAISRNIGLGENMNTLIFFGFVVVFVILFKLLSSFESLERQLTEIVRKEALKDL</sequence>
<gene>
    <name evidence="2" type="ORF">COY90_01720</name>
</gene>
<evidence type="ECO:0000313" key="3">
    <source>
        <dbReference type="Proteomes" id="UP000230108"/>
    </source>
</evidence>
<feature type="transmembrane region" description="Helical" evidence="1">
    <location>
        <begin position="37"/>
        <end position="62"/>
    </location>
</feature>
<keyword evidence="1" id="KW-1133">Transmembrane helix</keyword>
<dbReference type="InterPro" id="IPR019277">
    <property type="entry name" value="DUF2304"/>
</dbReference>
<keyword evidence="1" id="KW-0812">Transmembrane</keyword>